<evidence type="ECO:0000256" key="3">
    <source>
        <dbReference type="ARBA" id="ARBA00024356"/>
    </source>
</evidence>
<gene>
    <name evidence="4" type="ORF">GCM10022423_45820</name>
</gene>
<comment type="caution">
    <text evidence="4">The sequence shown here is derived from an EMBL/GenBank/DDBJ whole genome shotgun (WGS) entry which is preliminary data.</text>
</comment>
<protein>
    <submittedName>
        <fullName evidence="4">Glycoside hydrolase family 130 protein</fullName>
    </submittedName>
</protein>
<keyword evidence="4" id="KW-0378">Hydrolase</keyword>
<dbReference type="Pfam" id="PF04041">
    <property type="entry name" value="Glyco_hydro_130"/>
    <property type="match status" value="1"/>
</dbReference>
<dbReference type="EMBL" id="BAABDU010000011">
    <property type="protein sequence ID" value="GAA3783717.1"/>
    <property type="molecule type" value="Genomic_DNA"/>
</dbReference>
<dbReference type="SUPFAM" id="SSF75005">
    <property type="entry name" value="Arabinanase/levansucrase/invertase"/>
    <property type="match status" value="1"/>
</dbReference>
<dbReference type="CDD" id="cd18614">
    <property type="entry name" value="GH130"/>
    <property type="match status" value="1"/>
</dbReference>
<dbReference type="PIRSF" id="PIRSF016202">
    <property type="entry name" value="PH1107"/>
    <property type="match status" value="1"/>
</dbReference>
<keyword evidence="2" id="KW-0808">Transferase</keyword>
<organism evidence="4 5">
    <name type="scientific">Flavobacterium ginsengiterrae</name>
    <dbReference type="NCBI Taxonomy" id="871695"/>
    <lineage>
        <taxon>Bacteria</taxon>
        <taxon>Pseudomonadati</taxon>
        <taxon>Bacteroidota</taxon>
        <taxon>Flavobacteriia</taxon>
        <taxon>Flavobacteriales</taxon>
        <taxon>Flavobacteriaceae</taxon>
        <taxon>Flavobacterium</taxon>
    </lineage>
</organism>
<evidence type="ECO:0000313" key="4">
    <source>
        <dbReference type="EMBL" id="GAA3783717.1"/>
    </source>
</evidence>
<name>A0ABP7H5T6_9FLAO</name>
<dbReference type="PANTHER" id="PTHR34106">
    <property type="entry name" value="GLYCOSIDASE"/>
    <property type="match status" value="1"/>
</dbReference>
<dbReference type="InterPro" id="IPR023296">
    <property type="entry name" value="Glyco_hydro_beta-prop_sf"/>
</dbReference>
<accession>A0ABP7H5T6</accession>
<evidence type="ECO:0000256" key="1">
    <source>
        <dbReference type="ARBA" id="ARBA00022676"/>
    </source>
</evidence>
<dbReference type="Proteomes" id="UP001500748">
    <property type="component" value="Unassembled WGS sequence"/>
</dbReference>
<sequence>MIHKHGLIITKTELDFEFEGVLNPAVIADNGKIHIFYRAVALGNHSTLGYCRLSDPLTIEERYTYPVIVPETENEKYGVEDPRIVKIDDLFYLSYCGYDGENAFGCVATSSDLKNFTKHGIVVPQLSGDELRSLIKHQQDLNIKYFQPSTGSSYVWDKNVVFFPRKINGKLHFLHRIRPGIQIASVDNLDDLNQEFWKKYMLDFKNHIVLDPKFTHELSYLGNGAPPIETEYGWLLIYHGVHDTINGYMYVACAALLDIDDPTKEIARLPYPLFIPDQPWELKGYVNYVCFPTGTILDDDDELYIYYGAADEGIACASVNIKILLTELLANKI</sequence>
<dbReference type="InterPro" id="IPR007184">
    <property type="entry name" value="Mannoside_phosphorylase"/>
</dbReference>
<keyword evidence="1" id="KW-0328">Glycosyltransferase</keyword>
<dbReference type="Gene3D" id="2.115.10.20">
    <property type="entry name" value="Glycosyl hydrolase domain, family 43"/>
    <property type="match status" value="1"/>
</dbReference>
<reference evidence="5" key="1">
    <citation type="journal article" date="2019" name="Int. J. Syst. Evol. Microbiol.">
        <title>The Global Catalogue of Microorganisms (GCM) 10K type strain sequencing project: providing services to taxonomists for standard genome sequencing and annotation.</title>
        <authorList>
            <consortium name="The Broad Institute Genomics Platform"/>
            <consortium name="The Broad Institute Genome Sequencing Center for Infectious Disease"/>
            <person name="Wu L."/>
            <person name="Ma J."/>
        </authorList>
    </citation>
    <scope>NUCLEOTIDE SEQUENCE [LARGE SCALE GENOMIC DNA]</scope>
    <source>
        <strain evidence="5">JCM 17337</strain>
    </source>
</reference>
<dbReference type="RefSeq" id="WP_345147198.1">
    <property type="nucleotide sequence ID" value="NZ_BAABDU010000011.1"/>
</dbReference>
<comment type="similarity">
    <text evidence="3">Belongs to the glycosyl hydrolase 130 family.</text>
</comment>
<dbReference type="GO" id="GO:0016787">
    <property type="term" value="F:hydrolase activity"/>
    <property type="evidence" value="ECO:0007669"/>
    <property type="project" value="UniProtKB-KW"/>
</dbReference>
<evidence type="ECO:0000313" key="5">
    <source>
        <dbReference type="Proteomes" id="UP001500748"/>
    </source>
</evidence>
<dbReference type="PANTHER" id="PTHR34106:SF5">
    <property type="entry name" value="GLYCOSIDASE"/>
    <property type="match status" value="1"/>
</dbReference>
<proteinExistence type="inferred from homology"/>
<keyword evidence="5" id="KW-1185">Reference proteome</keyword>
<evidence type="ECO:0000256" key="2">
    <source>
        <dbReference type="ARBA" id="ARBA00022679"/>
    </source>
</evidence>